<dbReference type="PROSITE" id="PS51007">
    <property type="entry name" value="CYTC"/>
    <property type="match status" value="1"/>
</dbReference>
<dbReference type="GO" id="GO:0046872">
    <property type="term" value="F:metal ion binding"/>
    <property type="evidence" value="ECO:0007669"/>
    <property type="project" value="UniProtKB-KW"/>
</dbReference>
<keyword evidence="4 8" id="KW-0732">Signal</keyword>
<dbReference type="GO" id="GO:0020037">
    <property type="term" value="F:heme binding"/>
    <property type="evidence" value="ECO:0007669"/>
    <property type="project" value="InterPro"/>
</dbReference>
<dbReference type="InterPro" id="IPR009056">
    <property type="entry name" value="Cyt_c-like_dom"/>
</dbReference>
<feature type="chain" id="PRO_5018176488" evidence="8">
    <location>
        <begin position="21"/>
        <end position="451"/>
    </location>
</feature>
<comment type="subcellular location">
    <subcellularLocation>
        <location evidence="1">Cell envelope</location>
    </subcellularLocation>
</comment>
<evidence type="ECO:0000256" key="7">
    <source>
        <dbReference type="PROSITE-ProRule" id="PRU00433"/>
    </source>
</evidence>
<dbReference type="RefSeq" id="WP_121917524.1">
    <property type="nucleotide sequence ID" value="NZ_REFV01000008.1"/>
</dbReference>
<comment type="caution">
    <text evidence="10">The sequence shown here is derived from an EMBL/GenBank/DDBJ whole genome shotgun (WGS) entry which is preliminary data.</text>
</comment>
<dbReference type="PANTHER" id="PTHR30600:SF10">
    <property type="entry name" value="BLL6722 PROTEIN"/>
    <property type="match status" value="1"/>
</dbReference>
<evidence type="ECO:0000313" key="11">
    <source>
        <dbReference type="Proteomes" id="UP000281985"/>
    </source>
</evidence>
<keyword evidence="11" id="KW-1185">Reference proteome</keyword>
<accession>A0A3M0G0V8</accession>
<keyword evidence="6 7" id="KW-0408">Iron</keyword>
<gene>
    <name evidence="10" type="ORF">EAX61_09895</name>
</gene>
<evidence type="ECO:0000256" key="5">
    <source>
        <dbReference type="ARBA" id="ARBA00023002"/>
    </source>
</evidence>
<evidence type="ECO:0000256" key="1">
    <source>
        <dbReference type="ARBA" id="ARBA00004196"/>
    </source>
</evidence>
<dbReference type="InterPro" id="IPR051395">
    <property type="entry name" value="Cytochrome_c_Peroxidase/MauG"/>
</dbReference>
<sequence>MKQTTLLLSFLLLIFCSCNQDVDDDYTTIQESELDLLLERSIDVASNGEGAGFFTLPESGDYNSIPQDPLNPITQDKVDLGRLLLHETGMGGKPKMNDRKFQYACATCHPVASAFASGRRQGVGEGGIGFGLKGEGRLADLEMPLDSLDVQPVRVPTLLNLAYQDVALWDGRFGGTGTNAGTEAGWDLIPENFEGFQGIEVQAMQGQDEHRLLIDEYFIDTFNYRVMFDAAFGDVPEEERYSRKTAALAIAAYNRTLLSNEAPWQAYLKGDLEAMSDREKRGAIVFMNEGKCVQCHTGPALKDRSFHAMGFADFDNAPDAIVKPDVDMSLVTRGRGSFTGNPQDDYKFKTPTLYNLVDTEFYGHGSSFSSVLDVVRYKNNGAPQNTNVPSSQLASQFGNLGLSENQMNDLTVFIERSLRDSNLVRYVPEEVNSGFCFPANDAQARIDIGCD</sequence>
<dbReference type="Pfam" id="PF03150">
    <property type="entry name" value="CCP_MauG"/>
    <property type="match status" value="1"/>
</dbReference>
<evidence type="ECO:0000259" key="9">
    <source>
        <dbReference type="PROSITE" id="PS51007"/>
    </source>
</evidence>
<dbReference type="InterPro" id="IPR004852">
    <property type="entry name" value="Di-haem_cyt_c_peroxidsae"/>
</dbReference>
<dbReference type="InterPro" id="IPR036909">
    <property type="entry name" value="Cyt_c-like_dom_sf"/>
</dbReference>
<keyword evidence="3 7" id="KW-0479">Metal-binding</keyword>
<dbReference type="SUPFAM" id="SSF46626">
    <property type="entry name" value="Cytochrome c"/>
    <property type="match status" value="2"/>
</dbReference>
<keyword evidence="10" id="KW-0575">Peroxidase</keyword>
<dbReference type="GO" id="GO:0009055">
    <property type="term" value="F:electron transfer activity"/>
    <property type="evidence" value="ECO:0007669"/>
    <property type="project" value="InterPro"/>
</dbReference>
<keyword evidence="2 7" id="KW-0349">Heme</keyword>
<dbReference type="EMBL" id="REFV01000008">
    <property type="protein sequence ID" value="RMB58600.1"/>
    <property type="molecule type" value="Genomic_DNA"/>
</dbReference>
<dbReference type="AlphaFoldDB" id="A0A3M0G0V8"/>
<dbReference type="Proteomes" id="UP000281985">
    <property type="component" value="Unassembled WGS sequence"/>
</dbReference>
<proteinExistence type="predicted"/>
<dbReference type="PROSITE" id="PS51257">
    <property type="entry name" value="PROKAR_LIPOPROTEIN"/>
    <property type="match status" value="1"/>
</dbReference>
<feature type="signal peptide" evidence="8">
    <location>
        <begin position="1"/>
        <end position="20"/>
    </location>
</feature>
<evidence type="ECO:0000256" key="4">
    <source>
        <dbReference type="ARBA" id="ARBA00022729"/>
    </source>
</evidence>
<name>A0A3M0G0V8_9FLAO</name>
<reference evidence="10 11" key="1">
    <citation type="submission" date="2018-10" db="EMBL/GenBank/DDBJ databases">
        <title>Dokdonia luteus sp. nov., isolated from sea water.</title>
        <authorList>
            <person name="Zhou L.Y."/>
            <person name="Du Z.J."/>
        </authorList>
    </citation>
    <scope>NUCLEOTIDE SEQUENCE [LARGE SCALE GENOMIC DNA]</scope>
    <source>
        <strain evidence="10 11">SH27</strain>
    </source>
</reference>
<evidence type="ECO:0000256" key="8">
    <source>
        <dbReference type="SAM" id="SignalP"/>
    </source>
</evidence>
<evidence type="ECO:0000256" key="6">
    <source>
        <dbReference type="ARBA" id="ARBA00023004"/>
    </source>
</evidence>
<evidence type="ECO:0000256" key="2">
    <source>
        <dbReference type="ARBA" id="ARBA00022617"/>
    </source>
</evidence>
<dbReference type="OrthoDB" id="9805202at2"/>
<organism evidence="10 11">
    <name type="scientific">Dokdonia sinensis</name>
    <dbReference type="NCBI Taxonomy" id="2479847"/>
    <lineage>
        <taxon>Bacteria</taxon>
        <taxon>Pseudomonadati</taxon>
        <taxon>Bacteroidota</taxon>
        <taxon>Flavobacteriia</taxon>
        <taxon>Flavobacteriales</taxon>
        <taxon>Flavobacteriaceae</taxon>
        <taxon>Dokdonia</taxon>
    </lineage>
</organism>
<protein>
    <submittedName>
        <fullName evidence="10">Cytochrome-c peroxidase</fullName>
    </submittedName>
</protein>
<dbReference type="GO" id="GO:0030313">
    <property type="term" value="C:cell envelope"/>
    <property type="evidence" value="ECO:0007669"/>
    <property type="project" value="UniProtKB-SubCell"/>
</dbReference>
<dbReference type="Gene3D" id="1.10.760.10">
    <property type="entry name" value="Cytochrome c-like domain"/>
    <property type="match status" value="2"/>
</dbReference>
<evidence type="ECO:0000256" key="3">
    <source>
        <dbReference type="ARBA" id="ARBA00022723"/>
    </source>
</evidence>
<dbReference type="GO" id="GO:0004130">
    <property type="term" value="F:cytochrome-c peroxidase activity"/>
    <property type="evidence" value="ECO:0007669"/>
    <property type="project" value="TreeGrafter"/>
</dbReference>
<evidence type="ECO:0000313" key="10">
    <source>
        <dbReference type="EMBL" id="RMB58600.1"/>
    </source>
</evidence>
<feature type="domain" description="Cytochrome c" evidence="9">
    <location>
        <begin position="277"/>
        <end position="418"/>
    </location>
</feature>
<dbReference type="PANTHER" id="PTHR30600">
    <property type="entry name" value="CYTOCHROME C PEROXIDASE-RELATED"/>
    <property type="match status" value="1"/>
</dbReference>
<keyword evidence="5" id="KW-0560">Oxidoreductase</keyword>